<accession>A0AA38S4I7</accession>
<feature type="compositionally biased region" description="Polar residues" evidence="1">
    <location>
        <begin position="99"/>
        <end position="109"/>
    </location>
</feature>
<comment type="caution">
    <text evidence="2">The sequence shown here is derived from an EMBL/GenBank/DDBJ whole genome shotgun (WGS) entry which is preliminary data.</text>
</comment>
<proteinExistence type="predicted"/>
<reference evidence="2" key="1">
    <citation type="submission" date="2022-07" db="EMBL/GenBank/DDBJ databases">
        <title>Fungi with potential for degradation of polypropylene.</title>
        <authorList>
            <person name="Gostincar C."/>
        </authorList>
    </citation>
    <scope>NUCLEOTIDE SEQUENCE</scope>
    <source>
        <strain evidence="2">EXF-13287</strain>
    </source>
</reference>
<dbReference type="Proteomes" id="UP001174691">
    <property type="component" value="Unassembled WGS sequence"/>
</dbReference>
<keyword evidence="3" id="KW-1185">Reference proteome</keyword>
<protein>
    <submittedName>
        <fullName evidence="2">Uncharacterized protein</fullName>
    </submittedName>
</protein>
<evidence type="ECO:0000313" key="3">
    <source>
        <dbReference type="Proteomes" id="UP001174691"/>
    </source>
</evidence>
<dbReference type="AlphaFoldDB" id="A0AA38S4I7"/>
<feature type="region of interest" description="Disordered" evidence="1">
    <location>
        <begin position="90"/>
        <end position="109"/>
    </location>
</feature>
<gene>
    <name evidence="2" type="ORF">NKR19_g5317</name>
</gene>
<organism evidence="2 3">
    <name type="scientific">Coniochaeta hoffmannii</name>
    <dbReference type="NCBI Taxonomy" id="91930"/>
    <lineage>
        <taxon>Eukaryota</taxon>
        <taxon>Fungi</taxon>
        <taxon>Dikarya</taxon>
        <taxon>Ascomycota</taxon>
        <taxon>Pezizomycotina</taxon>
        <taxon>Sordariomycetes</taxon>
        <taxon>Sordariomycetidae</taxon>
        <taxon>Coniochaetales</taxon>
        <taxon>Coniochaetaceae</taxon>
        <taxon>Coniochaeta</taxon>
    </lineage>
</organism>
<evidence type="ECO:0000256" key="1">
    <source>
        <dbReference type="SAM" id="MobiDB-lite"/>
    </source>
</evidence>
<name>A0AA38S4I7_9PEZI</name>
<sequence>METDAKVELMATTAAQLRMSGRADDSLALLDARRSQHATMTAKPSISSSTTASIGTGSVVGAAILETLRRITAASTAKTAVRVVNAARAARKSHPLGNGNVSAATSAYV</sequence>
<evidence type="ECO:0000313" key="2">
    <source>
        <dbReference type="EMBL" id="KAJ9150504.1"/>
    </source>
</evidence>
<dbReference type="EMBL" id="JANBVN010000071">
    <property type="protein sequence ID" value="KAJ9150504.1"/>
    <property type="molecule type" value="Genomic_DNA"/>
</dbReference>